<dbReference type="PANTHER" id="PTHR30055">
    <property type="entry name" value="HTH-TYPE TRANSCRIPTIONAL REGULATOR RUTR"/>
    <property type="match status" value="1"/>
</dbReference>
<dbReference type="InterPro" id="IPR001647">
    <property type="entry name" value="HTH_TetR"/>
</dbReference>
<dbReference type="PROSITE" id="PS50977">
    <property type="entry name" value="HTH_TETR_2"/>
    <property type="match status" value="1"/>
</dbReference>
<evidence type="ECO:0000256" key="2">
    <source>
        <dbReference type="ARBA" id="ARBA00023125"/>
    </source>
</evidence>
<evidence type="ECO:0000256" key="1">
    <source>
        <dbReference type="ARBA" id="ARBA00023015"/>
    </source>
</evidence>
<feature type="DNA-binding region" description="H-T-H motif" evidence="4">
    <location>
        <begin position="37"/>
        <end position="56"/>
    </location>
</feature>
<keyword evidence="3" id="KW-0804">Transcription</keyword>
<dbReference type="Proteomes" id="UP001183629">
    <property type="component" value="Unassembled WGS sequence"/>
</dbReference>
<feature type="domain" description="HTH tetR-type" evidence="5">
    <location>
        <begin position="14"/>
        <end position="74"/>
    </location>
</feature>
<dbReference type="AlphaFoldDB" id="A0AAE3ZMB1"/>
<sequence length="211" mass="22672">MPEPVPSRLARRKQETRAALIAAAQRIYAERGTTDVSIQQITEAADVGFGSFYNHFTSKADLFDAAVAEAVDAHAARLSTLLADIDDPAAVFTTSLRITGRTVRTHPLTARIMTRTNSAWLLLAERGHAPRALQDISAAVEAGVFRIGDPAVALACTAGCLIAAMQLCGLDPEMPVDRIIDEAALNVLRMFRVEEAEAERLVALPLPPVTT</sequence>
<accession>A0AAE3ZMB1</accession>
<reference evidence="6 7" key="1">
    <citation type="submission" date="2023-07" db="EMBL/GenBank/DDBJ databases">
        <title>Sequencing the genomes of 1000 actinobacteria strains.</title>
        <authorList>
            <person name="Klenk H.-P."/>
        </authorList>
    </citation>
    <scope>NUCLEOTIDE SEQUENCE [LARGE SCALE GENOMIC DNA]</scope>
    <source>
        <strain evidence="6 7">DSM 44711</strain>
    </source>
</reference>
<dbReference type="GO" id="GO:0000976">
    <property type="term" value="F:transcription cis-regulatory region binding"/>
    <property type="evidence" value="ECO:0007669"/>
    <property type="project" value="TreeGrafter"/>
</dbReference>
<comment type="caution">
    <text evidence="6">The sequence shown here is derived from an EMBL/GenBank/DDBJ whole genome shotgun (WGS) entry which is preliminary data.</text>
</comment>
<protein>
    <submittedName>
        <fullName evidence="6">AcrR family transcriptional regulator</fullName>
    </submittedName>
</protein>
<evidence type="ECO:0000256" key="3">
    <source>
        <dbReference type="ARBA" id="ARBA00023163"/>
    </source>
</evidence>
<keyword evidence="7" id="KW-1185">Reference proteome</keyword>
<organism evidence="6 7">
    <name type="scientific">Catenuloplanes niger</name>
    <dbReference type="NCBI Taxonomy" id="587534"/>
    <lineage>
        <taxon>Bacteria</taxon>
        <taxon>Bacillati</taxon>
        <taxon>Actinomycetota</taxon>
        <taxon>Actinomycetes</taxon>
        <taxon>Micromonosporales</taxon>
        <taxon>Micromonosporaceae</taxon>
        <taxon>Catenuloplanes</taxon>
    </lineage>
</organism>
<evidence type="ECO:0000313" key="6">
    <source>
        <dbReference type="EMBL" id="MDR7322402.1"/>
    </source>
</evidence>
<keyword evidence="2 4" id="KW-0238">DNA-binding</keyword>
<dbReference type="InterPro" id="IPR050109">
    <property type="entry name" value="HTH-type_TetR-like_transc_reg"/>
</dbReference>
<keyword evidence="1" id="KW-0805">Transcription regulation</keyword>
<dbReference type="Gene3D" id="1.10.357.10">
    <property type="entry name" value="Tetracycline Repressor, domain 2"/>
    <property type="match status" value="1"/>
</dbReference>
<dbReference type="PANTHER" id="PTHR30055:SF234">
    <property type="entry name" value="HTH-TYPE TRANSCRIPTIONAL REGULATOR BETI"/>
    <property type="match status" value="1"/>
</dbReference>
<dbReference type="EMBL" id="JAVDYC010000001">
    <property type="protein sequence ID" value="MDR7322402.1"/>
    <property type="molecule type" value="Genomic_DNA"/>
</dbReference>
<evidence type="ECO:0000256" key="4">
    <source>
        <dbReference type="PROSITE-ProRule" id="PRU00335"/>
    </source>
</evidence>
<evidence type="ECO:0000313" key="7">
    <source>
        <dbReference type="Proteomes" id="UP001183629"/>
    </source>
</evidence>
<evidence type="ECO:0000259" key="5">
    <source>
        <dbReference type="PROSITE" id="PS50977"/>
    </source>
</evidence>
<gene>
    <name evidence="6" type="ORF">J2S44_002652</name>
</gene>
<dbReference type="RefSeq" id="WP_310412730.1">
    <property type="nucleotide sequence ID" value="NZ_JAVDYC010000001.1"/>
</dbReference>
<dbReference type="Pfam" id="PF21306">
    <property type="entry name" value="TetR_C_40"/>
    <property type="match status" value="1"/>
</dbReference>
<dbReference type="Pfam" id="PF00440">
    <property type="entry name" value="TetR_N"/>
    <property type="match status" value="1"/>
</dbReference>
<dbReference type="InterPro" id="IPR009057">
    <property type="entry name" value="Homeodomain-like_sf"/>
</dbReference>
<dbReference type="SUPFAM" id="SSF46689">
    <property type="entry name" value="Homeodomain-like"/>
    <property type="match status" value="1"/>
</dbReference>
<dbReference type="InterPro" id="IPR049513">
    <property type="entry name" value="TetR_C_40"/>
</dbReference>
<proteinExistence type="predicted"/>
<dbReference type="PRINTS" id="PR00455">
    <property type="entry name" value="HTHTETR"/>
</dbReference>
<dbReference type="GO" id="GO:0003700">
    <property type="term" value="F:DNA-binding transcription factor activity"/>
    <property type="evidence" value="ECO:0007669"/>
    <property type="project" value="TreeGrafter"/>
</dbReference>
<name>A0AAE3ZMB1_9ACTN</name>